<comment type="caution">
    <text evidence="2">The sequence shown here is derived from an EMBL/GenBank/DDBJ whole genome shotgun (WGS) entry which is preliminary data.</text>
</comment>
<proteinExistence type="predicted"/>
<dbReference type="Proteomes" id="UP000704712">
    <property type="component" value="Unassembled WGS sequence"/>
</dbReference>
<feature type="non-terminal residue" evidence="2">
    <location>
        <position position="100"/>
    </location>
</feature>
<name>A0A8S9UZK7_PHYIN</name>
<accession>A0A8S9UZK7</accession>
<feature type="region of interest" description="Disordered" evidence="1">
    <location>
        <begin position="81"/>
        <end position="100"/>
    </location>
</feature>
<organism evidence="2 3">
    <name type="scientific">Phytophthora infestans</name>
    <name type="common">Potato late blight agent</name>
    <name type="synonym">Botrytis infestans</name>
    <dbReference type="NCBI Taxonomy" id="4787"/>
    <lineage>
        <taxon>Eukaryota</taxon>
        <taxon>Sar</taxon>
        <taxon>Stramenopiles</taxon>
        <taxon>Oomycota</taxon>
        <taxon>Peronosporomycetes</taxon>
        <taxon>Peronosporales</taxon>
        <taxon>Peronosporaceae</taxon>
        <taxon>Phytophthora</taxon>
    </lineage>
</organism>
<protein>
    <submittedName>
        <fullName evidence="2">Uncharacterized protein</fullName>
    </submittedName>
</protein>
<evidence type="ECO:0000256" key="1">
    <source>
        <dbReference type="SAM" id="MobiDB-lite"/>
    </source>
</evidence>
<evidence type="ECO:0000313" key="3">
    <source>
        <dbReference type="Proteomes" id="UP000704712"/>
    </source>
</evidence>
<dbReference type="AlphaFoldDB" id="A0A8S9UZK7"/>
<evidence type="ECO:0000313" key="2">
    <source>
        <dbReference type="EMBL" id="KAF4144399.1"/>
    </source>
</evidence>
<reference evidence="2" key="1">
    <citation type="submission" date="2020-03" db="EMBL/GenBank/DDBJ databases">
        <title>Hybrid Assembly of Korean Phytophthora infestans isolates.</title>
        <authorList>
            <person name="Prokchorchik M."/>
            <person name="Lee Y."/>
            <person name="Seo J."/>
            <person name="Cho J.-H."/>
            <person name="Park Y.-E."/>
            <person name="Jang D.-C."/>
            <person name="Im J.-S."/>
            <person name="Choi J.-G."/>
            <person name="Park H.-J."/>
            <person name="Lee G.-B."/>
            <person name="Lee Y.-G."/>
            <person name="Hong S.-Y."/>
            <person name="Cho K."/>
            <person name="Sohn K.H."/>
        </authorList>
    </citation>
    <scope>NUCLEOTIDE SEQUENCE</scope>
    <source>
        <strain evidence="2">KR_2_A2</strain>
    </source>
</reference>
<sequence>SCCVTSANINSFQTKKNGELRLAGLHLVEALKGTLGPLTSSYVPTLDWCTLTLSQKHSTYFMKLKLDCQIGCMRGCWSFPMNPDDPGSIQKRALDNATAR</sequence>
<gene>
    <name evidence="2" type="ORF">GN958_ATG06409</name>
</gene>
<dbReference type="EMBL" id="JAACNO010000859">
    <property type="protein sequence ID" value="KAF4144399.1"/>
    <property type="molecule type" value="Genomic_DNA"/>
</dbReference>